<sequence length="136" mass="14794">MKMQCRYRSSDTEQATISLRAGVPAISLTWEISNGAITLPRVTQTNKPLRSRSGSHHSNIPAQYFTMFPQLASADVAVTSPGFGALTKAPPNTAGSTPCGYVVPPQLSYSFNSLRGYFIVNSLDNKLLRQTVLPFD</sequence>
<name>A0ACD1IRY1_9EURO</name>
<dbReference type="EMBL" id="KZ824536">
    <property type="protein sequence ID" value="RAK93392.1"/>
    <property type="molecule type" value="Genomic_DNA"/>
</dbReference>
<organism evidence="1 2">
    <name type="scientific">Aspergillus costaricaensis CBS 115574</name>
    <dbReference type="NCBI Taxonomy" id="1448317"/>
    <lineage>
        <taxon>Eukaryota</taxon>
        <taxon>Fungi</taxon>
        <taxon>Dikarya</taxon>
        <taxon>Ascomycota</taxon>
        <taxon>Pezizomycotina</taxon>
        <taxon>Eurotiomycetes</taxon>
        <taxon>Eurotiomycetidae</taxon>
        <taxon>Eurotiales</taxon>
        <taxon>Aspergillaceae</taxon>
        <taxon>Aspergillus</taxon>
        <taxon>Aspergillus subgen. Circumdati</taxon>
    </lineage>
</organism>
<evidence type="ECO:0000313" key="1">
    <source>
        <dbReference type="EMBL" id="RAK93392.1"/>
    </source>
</evidence>
<accession>A0ACD1IRY1</accession>
<dbReference type="Proteomes" id="UP000249748">
    <property type="component" value="Unassembled WGS sequence"/>
</dbReference>
<evidence type="ECO:0000313" key="2">
    <source>
        <dbReference type="Proteomes" id="UP000249748"/>
    </source>
</evidence>
<protein>
    <submittedName>
        <fullName evidence="1">Uncharacterized protein</fullName>
    </submittedName>
</protein>
<keyword evidence="2" id="KW-1185">Reference proteome</keyword>
<reference evidence="1" key="1">
    <citation type="submission" date="2018-02" db="EMBL/GenBank/DDBJ databases">
        <title>The genomes of Aspergillus section Nigri reveals drivers in fungal speciation.</title>
        <authorList>
            <consortium name="DOE Joint Genome Institute"/>
            <person name="Vesth T.C."/>
            <person name="Nybo J."/>
            <person name="Theobald S."/>
            <person name="Brandl J."/>
            <person name="Frisvad J.C."/>
            <person name="Nielsen K.F."/>
            <person name="Lyhne E.K."/>
            <person name="Kogle M.E."/>
            <person name="Kuo A."/>
            <person name="Riley R."/>
            <person name="Clum A."/>
            <person name="Nolan M."/>
            <person name="Lipzen A."/>
            <person name="Salamov A."/>
            <person name="Henrissat B."/>
            <person name="Wiebenga A."/>
            <person name="De vries R.P."/>
            <person name="Grigoriev I.V."/>
            <person name="Mortensen U.H."/>
            <person name="Andersen M.R."/>
            <person name="Baker S.E."/>
        </authorList>
    </citation>
    <scope>NUCLEOTIDE SEQUENCE</scope>
    <source>
        <strain evidence="1">CBS 115574</strain>
    </source>
</reference>
<gene>
    <name evidence="1" type="ORF">BO79DRAFT_23634</name>
</gene>
<proteinExistence type="predicted"/>